<dbReference type="SUPFAM" id="SSF52540">
    <property type="entry name" value="P-loop containing nucleoside triphosphate hydrolases"/>
    <property type="match status" value="1"/>
</dbReference>
<evidence type="ECO:0000313" key="3">
    <source>
        <dbReference type="Proteomes" id="UP000249016"/>
    </source>
</evidence>
<name>A0A327NGI3_9BACT</name>
<feature type="domain" description="ATPase AAA-type core" evidence="1">
    <location>
        <begin position="45"/>
        <end position="162"/>
    </location>
</feature>
<dbReference type="Pfam" id="PF13304">
    <property type="entry name" value="AAA_21"/>
    <property type="match status" value="2"/>
</dbReference>
<dbReference type="AlphaFoldDB" id="A0A327NGI3"/>
<keyword evidence="2" id="KW-0067">ATP-binding</keyword>
<keyword evidence="2" id="KW-0547">Nucleotide-binding</keyword>
<organism evidence="2 3">
    <name type="scientific">Spirosoma telluris</name>
    <dbReference type="NCBI Taxonomy" id="2183553"/>
    <lineage>
        <taxon>Bacteria</taxon>
        <taxon>Pseudomonadati</taxon>
        <taxon>Bacteroidota</taxon>
        <taxon>Cytophagia</taxon>
        <taxon>Cytophagales</taxon>
        <taxon>Cytophagaceae</taxon>
        <taxon>Spirosoma</taxon>
    </lineage>
</organism>
<gene>
    <name evidence="2" type="ORF">HMF3257_09720</name>
</gene>
<dbReference type="OrthoDB" id="9809324at2"/>
<evidence type="ECO:0000313" key="2">
    <source>
        <dbReference type="EMBL" id="RAI74480.1"/>
    </source>
</evidence>
<dbReference type="PANTHER" id="PTHR40396:SF1">
    <property type="entry name" value="ATPASE AAA-TYPE CORE DOMAIN-CONTAINING PROTEIN"/>
    <property type="match status" value="1"/>
</dbReference>
<dbReference type="Proteomes" id="UP000249016">
    <property type="component" value="Unassembled WGS sequence"/>
</dbReference>
<dbReference type="InterPro" id="IPR003959">
    <property type="entry name" value="ATPase_AAA_core"/>
</dbReference>
<protein>
    <submittedName>
        <fullName evidence="2">ATP-binding protein</fullName>
    </submittedName>
</protein>
<accession>A0A327NGI3</accession>
<dbReference type="InterPro" id="IPR027417">
    <property type="entry name" value="P-loop_NTPase"/>
</dbReference>
<feature type="domain" description="ATPase AAA-type core" evidence="1">
    <location>
        <begin position="292"/>
        <end position="360"/>
    </location>
</feature>
<evidence type="ECO:0000259" key="1">
    <source>
        <dbReference type="Pfam" id="PF13304"/>
    </source>
</evidence>
<dbReference type="GO" id="GO:0005524">
    <property type="term" value="F:ATP binding"/>
    <property type="evidence" value="ECO:0007669"/>
    <property type="project" value="UniProtKB-KW"/>
</dbReference>
<reference evidence="2 3" key="1">
    <citation type="submission" date="2018-06" db="EMBL/GenBank/DDBJ databases">
        <title>Spirosoma sp. HMF3257 Genome sequencing and assembly.</title>
        <authorList>
            <person name="Kang H."/>
            <person name="Cha I."/>
            <person name="Kim H."/>
            <person name="Kang J."/>
            <person name="Joh K."/>
        </authorList>
    </citation>
    <scope>NUCLEOTIDE SEQUENCE [LARGE SCALE GENOMIC DNA]</scope>
    <source>
        <strain evidence="2 3">HMF3257</strain>
    </source>
</reference>
<proteinExistence type="predicted"/>
<dbReference type="PANTHER" id="PTHR40396">
    <property type="entry name" value="ATPASE-LIKE PROTEIN"/>
    <property type="match status" value="1"/>
</dbReference>
<keyword evidence="3" id="KW-1185">Reference proteome</keyword>
<comment type="caution">
    <text evidence="2">The sequence shown here is derived from an EMBL/GenBank/DDBJ whole genome shotgun (WGS) entry which is preliminary data.</text>
</comment>
<dbReference type="EMBL" id="QLII01000001">
    <property type="protein sequence ID" value="RAI74480.1"/>
    <property type="molecule type" value="Genomic_DNA"/>
</dbReference>
<dbReference type="GO" id="GO:0016887">
    <property type="term" value="F:ATP hydrolysis activity"/>
    <property type="evidence" value="ECO:0007669"/>
    <property type="project" value="InterPro"/>
</dbReference>
<sequence length="432" mass="49390">MLIEFSVGNYLSIKDRQTLRLDASSISEYREQLIDAGRYQLLRSAVIYGANASGKSNVLKAMSTMRKILIRSSLRSSTTAIEVEPFLLNTDTELSPSYFEVLFLVDNIRYRYGFEVDRKIVRTEWLFEAKKNLEKLLFIRENDAIDVSKEFKEGKGLEEKTLDNNLFLAVCDQFNGSVAKKIIFWFTNFNTISGLSHSELRGITFEMLDKGEHRNKLLAFYNALALGFTNVLIETKPFSTDILPSELSDEDKERIAKELIGKTMAKAITLHTKYDVEGNVVKEVEFDLTNRESSGTNKLFDLSGPIFDTLQDGGVLVVDELDAKLHPIMTKAIIRLFNLPELNPNNAQLIFATHDTNLLSGKLFRRDQVYFTEKDQYGATCLYSLVEYKEEDGTKVRKDRSFEEDYIQGRYGAIPFIGDLSKIILAWQEKQK</sequence>
<dbReference type="RefSeq" id="WP_111350185.1">
    <property type="nucleotide sequence ID" value="NZ_QLII01000001.1"/>
</dbReference>
<dbReference type="Gene3D" id="3.40.50.300">
    <property type="entry name" value="P-loop containing nucleotide triphosphate hydrolases"/>
    <property type="match status" value="1"/>
</dbReference>